<dbReference type="Pfam" id="PF08570">
    <property type="entry name" value="DUF1761"/>
    <property type="match status" value="1"/>
</dbReference>
<sequence length="129" mass="13691">MGDVNIFAVIVAAISSFVLGGLWYSKLLFEQAWLRESGAPSQPGHPGKVFGLSFLFCLVSATAFAVYLGPAPELGHAVSAGLMVGLCFVAASFGINYQFAQRSMTLLAIDGGYHTVQFVVYGLVLGLWP</sequence>
<accession>A0ABT2VK81</accession>
<feature type="transmembrane region" description="Helical" evidence="1">
    <location>
        <begin position="49"/>
        <end position="68"/>
    </location>
</feature>
<evidence type="ECO:0000313" key="3">
    <source>
        <dbReference type="Proteomes" id="UP001209257"/>
    </source>
</evidence>
<dbReference type="Proteomes" id="UP001209257">
    <property type="component" value="Unassembled WGS sequence"/>
</dbReference>
<feature type="transmembrane region" description="Helical" evidence="1">
    <location>
        <begin position="6"/>
        <end position="29"/>
    </location>
</feature>
<keyword evidence="1" id="KW-0812">Transmembrane</keyword>
<proteinExistence type="predicted"/>
<dbReference type="EMBL" id="JAOTJC010000004">
    <property type="protein sequence ID" value="MCU7553202.1"/>
    <property type="molecule type" value="Genomic_DNA"/>
</dbReference>
<keyword evidence="1" id="KW-1133">Transmembrane helix</keyword>
<evidence type="ECO:0000313" key="2">
    <source>
        <dbReference type="EMBL" id="MCU7553202.1"/>
    </source>
</evidence>
<dbReference type="InterPro" id="IPR013879">
    <property type="entry name" value="DUF1761"/>
</dbReference>
<feature type="transmembrane region" description="Helical" evidence="1">
    <location>
        <begin position="107"/>
        <end position="128"/>
    </location>
</feature>
<organism evidence="2 3">
    <name type="scientific">Alteromonas salexigens</name>
    <dbReference type="NCBI Taxonomy" id="2982530"/>
    <lineage>
        <taxon>Bacteria</taxon>
        <taxon>Pseudomonadati</taxon>
        <taxon>Pseudomonadota</taxon>
        <taxon>Gammaproteobacteria</taxon>
        <taxon>Alteromonadales</taxon>
        <taxon>Alteromonadaceae</taxon>
        <taxon>Alteromonas/Salinimonas group</taxon>
        <taxon>Alteromonas</taxon>
    </lineage>
</organism>
<protein>
    <submittedName>
        <fullName evidence="2">DUF1761 domain-containing protein</fullName>
    </submittedName>
</protein>
<feature type="transmembrane region" description="Helical" evidence="1">
    <location>
        <begin position="74"/>
        <end position="95"/>
    </location>
</feature>
<keyword evidence="1" id="KW-0472">Membrane</keyword>
<gene>
    <name evidence="2" type="ORF">OCL06_01165</name>
</gene>
<name>A0ABT2VK81_9ALTE</name>
<reference evidence="3" key="1">
    <citation type="submission" date="2023-07" db="EMBL/GenBank/DDBJ databases">
        <title>Study on multiphase classification of strain Alteromonas salexigens isolated from the Yellow Sea.</title>
        <authorList>
            <person name="Sun L."/>
        </authorList>
    </citation>
    <scope>NUCLEOTIDE SEQUENCE [LARGE SCALE GENOMIC DNA]</scope>
    <source>
        <strain evidence="3">ASW11-19</strain>
    </source>
</reference>
<keyword evidence="3" id="KW-1185">Reference proteome</keyword>
<dbReference type="RefSeq" id="WP_262991904.1">
    <property type="nucleotide sequence ID" value="NZ_JAOTJC010000004.1"/>
</dbReference>
<comment type="caution">
    <text evidence="2">The sequence shown here is derived from an EMBL/GenBank/DDBJ whole genome shotgun (WGS) entry which is preliminary data.</text>
</comment>
<evidence type="ECO:0000256" key="1">
    <source>
        <dbReference type="SAM" id="Phobius"/>
    </source>
</evidence>